<accession>A0AA36E3U4</accession>
<sequence length="146" mass="16856">MTKGGSTKRRESDDDPEEGETCYKMYKRRKRKIVYDAANLQLVQIQPPDPTKESISLETPQIGKNLVLQHSMTDDLLEMWMPDIDWKGDVKLQHLHYLINLLLPFVKEIREEQEVEIVVEAGACEEIPNSSVEIEHYLGSERDGES</sequence>
<organism evidence="2 3">
    <name type="scientific">Lactuca saligna</name>
    <name type="common">Willowleaf lettuce</name>
    <dbReference type="NCBI Taxonomy" id="75948"/>
    <lineage>
        <taxon>Eukaryota</taxon>
        <taxon>Viridiplantae</taxon>
        <taxon>Streptophyta</taxon>
        <taxon>Embryophyta</taxon>
        <taxon>Tracheophyta</taxon>
        <taxon>Spermatophyta</taxon>
        <taxon>Magnoliopsida</taxon>
        <taxon>eudicotyledons</taxon>
        <taxon>Gunneridae</taxon>
        <taxon>Pentapetalae</taxon>
        <taxon>asterids</taxon>
        <taxon>campanulids</taxon>
        <taxon>Asterales</taxon>
        <taxon>Asteraceae</taxon>
        <taxon>Cichorioideae</taxon>
        <taxon>Cichorieae</taxon>
        <taxon>Lactucinae</taxon>
        <taxon>Lactuca</taxon>
    </lineage>
</organism>
<evidence type="ECO:0000313" key="2">
    <source>
        <dbReference type="EMBL" id="CAI9280992.1"/>
    </source>
</evidence>
<name>A0AA36E3U4_LACSI</name>
<dbReference type="EMBL" id="OX465080">
    <property type="protein sequence ID" value="CAI9280992.1"/>
    <property type="molecule type" value="Genomic_DNA"/>
</dbReference>
<dbReference type="Proteomes" id="UP001177003">
    <property type="component" value="Chromosome 4"/>
</dbReference>
<proteinExistence type="predicted"/>
<protein>
    <submittedName>
        <fullName evidence="2">Uncharacterized protein</fullName>
    </submittedName>
</protein>
<dbReference type="AlphaFoldDB" id="A0AA36E3U4"/>
<evidence type="ECO:0000313" key="3">
    <source>
        <dbReference type="Proteomes" id="UP001177003"/>
    </source>
</evidence>
<reference evidence="2" key="1">
    <citation type="submission" date="2023-04" db="EMBL/GenBank/DDBJ databases">
        <authorList>
            <person name="Vijverberg K."/>
            <person name="Xiong W."/>
            <person name="Schranz E."/>
        </authorList>
    </citation>
    <scope>NUCLEOTIDE SEQUENCE</scope>
</reference>
<feature type="region of interest" description="Disordered" evidence="1">
    <location>
        <begin position="1"/>
        <end position="21"/>
    </location>
</feature>
<evidence type="ECO:0000256" key="1">
    <source>
        <dbReference type="SAM" id="MobiDB-lite"/>
    </source>
</evidence>
<gene>
    <name evidence="2" type="ORF">LSALG_LOCUS20710</name>
</gene>
<keyword evidence="3" id="KW-1185">Reference proteome</keyword>